<evidence type="ECO:0000256" key="8">
    <source>
        <dbReference type="HAMAP-Rule" id="MF_01543"/>
    </source>
</evidence>
<evidence type="ECO:0000256" key="3">
    <source>
        <dbReference type="ARBA" id="ARBA00022598"/>
    </source>
</evidence>
<evidence type="ECO:0000256" key="6">
    <source>
        <dbReference type="ARBA" id="ARBA00049033"/>
    </source>
</evidence>
<dbReference type="Gene3D" id="3.10.410.10">
    <property type="entry name" value="Formyltetrahydrofolate synthetase, domain 3"/>
    <property type="match status" value="1"/>
</dbReference>
<evidence type="ECO:0000256" key="2">
    <source>
        <dbReference type="ARBA" id="ARBA00022563"/>
    </source>
</evidence>
<dbReference type="InterPro" id="IPR027417">
    <property type="entry name" value="P-loop_NTPase"/>
</dbReference>
<dbReference type="HAMAP" id="MF_01543">
    <property type="entry name" value="FTHFS"/>
    <property type="match status" value="1"/>
</dbReference>
<dbReference type="Gene3D" id="3.40.50.300">
    <property type="entry name" value="P-loop containing nucleotide triphosphate hydrolases"/>
    <property type="match status" value="1"/>
</dbReference>
<proteinExistence type="inferred from homology"/>
<protein>
    <recommendedName>
        <fullName evidence="8">Formate--tetrahydrofolate ligase</fullName>
        <ecNumber evidence="8">6.3.4.3</ecNumber>
    </recommendedName>
    <alternativeName>
        <fullName evidence="8">Formyltetrahydrofolate synthetase</fullName>
        <shortName evidence="8">FHS</shortName>
        <shortName evidence="8">FTHFS</shortName>
    </alternativeName>
</protein>
<organism evidence="9 10">
    <name type="scientific">Neptunomonas qingdaonensis</name>
    <dbReference type="NCBI Taxonomy" id="1045558"/>
    <lineage>
        <taxon>Bacteria</taxon>
        <taxon>Pseudomonadati</taxon>
        <taxon>Pseudomonadota</taxon>
        <taxon>Gammaproteobacteria</taxon>
        <taxon>Oceanospirillales</taxon>
        <taxon>Oceanospirillaceae</taxon>
        <taxon>Neptunomonas</taxon>
    </lineage>
</organism>
<dbReference type="FunFam" id="3.30.1510.10:FF:000001">
    <property type="entry name" value="Formate--tetrahydrofolate ligase"/>
    <property type="match status" value="1"/>
</dbReference>
<keyword evidence="3 8" id="KW-0436">Ligase</keyword>
<gene>
    <name evidence="8" type="primary">fhs</name>
    <name evidence="9" type="ORF">SAMN05216175_101178</name>
</gene>
<reference evidence="10" key="1">
    <citation type="submission" date="2016-10" db="EMBL/GenBank/DDBJ databases">
        <authorList>
            <person name="Varghese N."/>
            <person name="Submissions S."/>
        </authorList>
    </citation>
    <scope>NUCLEOTIDE SEQUENCE [LARGE SCALE GENOMIC DNA]</scope>
    <source>
        <strain evidence="10">CGMCC 1.10971</strain>
    </source>
</reference>
<feature type="binding site" evidence="8">
    <location>
        <begin position="68"/>
        <end position="75"/>
    </location>
    <ligand>
        <name>ATP</name>
        <dbReference type="ChEBI" id="CHEBI:30616"/>
    </ligand>
</feature>
<evidence type="ECO:0000256" key="7">
    <source>
        <dbReference type="ARBA" id="ARBA00061363"/>
    </source>
</evidence>
<sequence>MTKGMATDVEIAQQFTPQPITDISEALGIDAQYLYSYGRDIAKVSLKALTTPSQKKGRLILVSATTPTPSGEGKTTTTIGLGQAFSQLNESVCMALREPSLGPCLGMKGGATGGGYSQIMPADRINLHFTGDFHAITSANNLLSAALDNHIYQGNELSIDPRQIVWRRVMDMNDRSLRKIVLGLGGKMQGIPREGGFDITAASEVMAMLCLANDADDLKQRLDRTLIGFTYQGDPVYAAQLEITGAMMALLRDALQPNLVQSFEGTPAFVHGGPFANIAHGCNSVIATRMAMHHADWAITEAGFGFDLGAEKFFDIKCRIAELDPDAVVLVTTVRALKMHGGKNINDLENEDLPALKQGLENLDKHIESVELFNKHPVVALNRFATDTDAEVALIRARCEAYDVSFAETNHHAIGGKGAIELAKAVMASVEKNRPFKPLYELDASVLEKVRAVSKAMYGADDVAFSKDAEKDLKQVEKLGLTHLPVCIAKAPSSLSDDPELHGRPRDFEVTVSSIQINSGAGFLVILTGKILRMPGLPKIPAANSIRLLENGIIVGLK</sequence>
<evidence type="ECO:0000256" key="1">
    <source>
        <dbReference type="ARBA" id="ARBA00004777"/>
    </source>
</evidence>
<dbReference type="SUPFAM" id="SSF52540">
    <property type="entry name" value="P-loop containing nucleoside triphosphate hydrolases"/>
    <property type="match status" value="1"/>
</dbReference>
<dbReference type="GO" id="GO:0005524">
    <property type="term" value="F:ATP binding"/>
    <property type="evidence" value="ECO:0007669"/>
    <property type="project" value="UniProtKB-UniRule"/>
</dbReference>
<dbReference type="UniPathway" id="UPA00193"/>
<keyword evidence="2 8" id="KW-0554">One-carbon metabolism</keyword>
<dbReference type="Gene3D" id="3.30.1510.10">
    <property type="entry name" value="Domain 2, N(10)-formyltetrahydrofolate synthetase"/>
    <property type="match status" value="1"/>
</dbReference>
<dbReference type="RefSeq" id="WP_232348876.1">
    <property type="nucleotide sequence ID" value="NZ_FOOU01000001.1"/>
</dbReference>
<comment type="pathway">
    <text evidence="1 8">One-carbon metabolism; tetrahydrofolate interconversion.</text>
</comment>
<keyword evidence="5 8" id="KW-0067">ATP-binding</keyword>
<name>A0A1I2LRS8_9GAMM</name>
<dbReference type="GO" id="GO:0035999">
    <property type="term" value="P:tetrahydrofolate interconversion"/>
    <property type="evidence" value="ECO:0007669"/>
    <property type="project" value="UniProtKB-UniRule"/>
</dbReference>
<dbReference type="EMBL" id="FOOU01000001">
    <property type="protein sequence ID" value="SFF81298.1"/>
    <property type="molecule type" value="Genomic_DNA"/>
</dbReference>
<keyword evidence="4 8" id="KW-0547">Nucleotide-binding</keyword>
<accession>A0A1I2LRS8</accession>
<evidence type="ECO:0000256" key="5">
    <source>
        <dbReference type="ARBA" id="ARBA00022840"/>
    </source>
</evidence>
<dbReference type="Pfam" id="PF01268">
    <property type="entry name" value="FTHFS"/>
    <property type="match status" value="1"/>
</dbReference>
<dbReference type="NCBIfam" id="NF010030">
    <property type="entry name" value="PRK13505.1"/>
    <property type="match status" value="1"/>
</dbReference>
<evidence type="ECO:0000256" key="4">
    <source>
        <dbReference type="ARBA" id="ARBA00022741"/>
    </source>
</evidence>
<comment type="similarity">
    <text evidence="7 8">Belongs to the formate--tetrahydrofolate ligase family.</text>
</comment>
<dbReference type="GO" id="GO:0004329">
    <property type="term" value="F:formate-tetrahydrofolate ligase activity"/>
    <property type="evidence" value="ECO:0007669"/>
    <property type="project" value="UniProtKB-UniRule"/>
</dbReference>
<dbReference type="Proteomes" id="UP000198623">
    <property type="component" value="Unassembled WGS sequence"/>
</dbReference>
<dbReference type="EC" id="6.3.4.3" evidence="8"/>
<evidence type="ECO:0000313" key="9">
    <source>
        <dbReference type="EMBL" id="SFF81298.1"/>
    </source>
</evidence>
<dbReference type="AlphaFoldDB" id="A0A1I2LRS8"/>
<dbReference type="STRING" id="1045558.SAMN05216175_101178"/>
<evidence type="ECO:0000313" key="10">
    <source>
        <dbReference type="Proteomes" id="UP000198623"/>
    </source>
</evidence>
<dbReference type="InterPro" id="IPR000559">
    <property type="entry name" value="Formate_THF_ligase"/>
</dbReference>
<dbReference type="CDD" id="cd00477">
    <property type="entry name" value="FTHFS"/>
    <property type="match status" value="1"/>
</dbReference>
<comment type="catalytic activity">
    <reaction evidence="6 8">
        <text>(6S)-5,6,7,8-tetrahydrofolate + formate + ATP = (6R)-10-formyltetrahydrofolate + ADP + phosphate</text>
        <dbReference type="Rhea" id="RHEA:20221"/>
        <dbReference type="ChEBI" id="CHEBI:15740"/>
        <dbReference type="ChEBI" id="CHEBI:30616"/>
        <dbReference type="ChEBI" id="CHEBI:43474"/>
        <dbReference type="ChEBI" id="CHEBI:57453"/>
        <dbReference type="ChEBI" id="CHEBI:195366"/>
        <dbReference type="ChEBI" id="CHEBI:456216"/>
        <dbReference type="EC" id="6.3.4.3"/>
    </reaction>
</comment>
<dbReference type="InterPro" id="IPR020628">
    <property type="entry name" value="Formate_THF_ligase_CS"/>
</dbReference>
<keyword evidence="10" id="KW-1185">Reference proteome</keyword>
<dbReference type="PROSITE" id="PS00721">
    <property type="entry name" value="FTHFS_1"/>
    <property type="match status" value="1"/>
</dbReference>